<comment type="similarity">
    <text evidence="1 2">Belongs to the arylamine N-acetyltransferase family.</text>
</comment>
<gene>
    <name evidence="3" type="ORF">SNR37_003403</name>
</gene>
<dbReference type="EMBL" id="JAYDYW010000006">
    <property type="protein sequence ID" value="MEE1673976.1"/>
    <property type="molecule type" value="Genomic_DNA"/>
</dbReference>
<dbReference type="PANTHER" id="PTHR11786">
    <property type="entry name" value="N-HYDROXYARYLAMINE O-ACETYLTRANSFERASE"/>
    <property type="match status" value="1"/>
</dbReference>
<dbReference type="PRINTS" id="PR01543">
    <property type="entry name" value="ANATRNSFRASE"/>
</dbReference>
<accession>A0ABU7G434</accession>
<dbReference type="PANTHER" id="PTHR11786:SF0">
    <property type="entry name" value="ARYLAMINE N-ACETYLTRANSFERASE 4-RELATED"/>
    <property type="match status" value="1"/>
</dbReference>
<dbReference type="RefSeq" id="WP_329775197.1">
    <property type="nucleotide sequence ID" value="NZ_JAYDYW010000006.1"/>
</dbReference>
<keyword evidence="4" id="KW-1185">Reference proteome</keyword>
<sequence>MNTRAFLQRIDFTQNISIDFATLSQLQQQFLFNVPFENISIQQQKPLDYRPEAVFNKVVERKRGGVCYELNSLFCDALQALGFKARIIAAQMWPDKKARVDWDYDHMAVIVKLAGKEYLVDVGNGIYLGKPLAIAGGDYAECEGLRFHCEAYDDEHLILLTEQLASKQDSSEQHALVQRYVFKPKGAKREDFKPACHFVETSPDSVFVQKLVVTRWTEQGRITLSDNTFIETDLAQNRTETAVADTERNTLLKDKFALEL</sequence>
<name>A0ABU7G434_9ALTE</name>
<dbReference type="Proteomes" id="UP001310248">
    <property type="component" value="Unassembled WGS sequence"/>
</dbReference>
<evidence type="ECO:0000313" key="4">
    <source>
        <dbReference type="Proteomes" id="UP001310248"/>
    </source>
</evidence>
<evidence type="ECO:0000256" key="1">
    <source>
        <dbReference type="ARBA" id="ARBA00006547"/>
    </source>
</evidence>
<protein>
    <submittedName>
        <fullName evidence="3">Arylamine N-acetyltransferase</fullName>
    </submittedName>
</protein>
<evidence type="ECO:0000256" key="2">
    <source>
        <dbReference type="RuleBase" id="RU003452"/>
    </source>
</evidence>
<dbReference type="InterPro" id="IPR053710">
    <property type="entry name" value="Arylamine_NAT_domain_sf"/>
</dbReference>
<reference evidence="3 4" key="2">
    <citation type="submission" date="2023-12" db="EMBL/GenBank/DDBJ databases">
        <authorList>
            <consortium name="Cladostephus spongiosus"/>
            <person name="Lorente B."/>
            <person name="Cabral C."/>
            <person name="Frias J."/>
            <person name="Faria J."/>
            <person name="Toubarro D."/>
        </authorList>
    </citation>
    <scope>NUCLEOTIDE SEQUENCE [LARGE SCALE GENOMIC DNA]</scope>
    <source>
        <strain evidence="3 4">ZMCS4</strain>
    </source>
</reference>
<comment type="caution">
    <text evidence="3">The sequence shown here is derived from an EMBL/GenBank/DDBJ whole genome shotgun (WGS) entry which is preliminary data.</text>
</comment>
<dbReference type="SUPFAM" id="SSF54001">
    <property type="entry name" value="Cysteine proteinases"/>
    <property type="match status" value="1"/>
</dbReference>
<proteinExistence type="inferred from homology"/>
<reference evidence="4" key="1">
    <citation type="submission" date="2023-07" db="EMBL/GenBank/DDBJ databases">
        <title>Draft genome sequence of Agarivorans aestuarii strain ZMCS4, a CAZymes producing bacteria isolated from the marine brown algae Clodostephus spongiosus.</title>
        <authorList>
            <person name="Lorente B."/>
            <person name="Cabral C."/>
            <person name="Frias J."/>
            <person name="Faria J."/>
            <person name="Toubarro D."/>
        </authorList>
    </citation>
    <scope>NUCLEOTIDE SEQUENCE [LARGE SCALE GENOMIC DNA]</scope>
    <source>
        <strain evidence="4">ZMCS4</strain>
    </source>
</reference>
<dbReference type="Gene3D" id="3.30.2140.20">
    <property type="match status" value="1"/>
</dbReference>
<evidence type="ECO:0000313" key="3">
    <source>
        <dbReference type="EMBL" id="MEE1673976.1"/>
    </source>
</evidence>
<dbReference type="InterPro" id="IPR001447">
    <property type="entry name" value="Arylamine_N-AcTrfase"/>
</dbReference>
<dbReference type="InterPro" id="IPR038765">
    <property type="entry name" value="Papain-like_cys_pep_sf"/>
</dbReference>
<dbReference type="Pfam" id="PF00797">
    <property type="entry name" value="Acetyltransf_2"/>
    <property type="match status" value="1"/>
</dbReference>
<organism evidence="3 4">
    <name type="scientific">Agarivorans aestuarii</name>
    <dbReference type="NCBI Taxonomy" id="1563703"/>
    <lineage>
        <taxon>Bacteria</taxon>
        <taxon>Pseudomonadati</taxon>
        <taxon>Pseudomonadota</taxon>
        <taxon>Gammaproteobacteria</taxon>
        <taxon>Alteromonadales</taxon>
        <taxon>Alteromonadaceae</taxon>
        <taxon>Agarivorans</taxon>
    </lineage>
</organism>